<feature type="domain" description="Rieske" evidence="17">
    <location>
        <begin position="310"/>
        <end position="395"/>
    </location>
</feature>
<dbReference type="Gene3D" id="1.20.950.20">
    <property type="entry name" value="Transmembrane di-heme cytochromes, Chain C"/>
    <property type="match status" value="1"/>
</dbReference>
<name>A0A8J7P9M7_9BACT</name>
<feature type="transmembrane region" description="Helical" evidence="16">
    <location>
        <begin position="120"/>
        <end position="144"/>
    </location>
</feature>
<feature type="binding site" description="axial binding residue" evidence="15">
    <location>
        <position position="184"/>
    </location>
    <ligand>
        <name>heme b</name>
        <dbReference type="ChEBI" id="CHEBI:60344"/>
        <label>1</label>
    </ligand>
    <ligandPart>
        <name>Fe</name>
        <dbReference type="ChEBI" id="CHEBI:18248"/>
    </ligandPart>
</feature>
<proteinExistence type="predicted"/>
<dbReference type="NCBIfam" id="TIGR00351">
    <property type="entry name" value="narI"/>
    <property type="match status" value="1"/>
</dbReference>
<dbReference type="CDD" id="cd03467">
    <property type="entry name" value="Rieske"/>
    <property type="match status" value="1"/>
</dbReference>
<dbReference type="GO" id="GO:0009325">
    <property type="term" value="C:nitrate reductase complex"/>
    <property type="evidence" value="ECO:0007669"/>
    <property type="project" value="InterPro"/>
</dbReference>
<feature type="binding site" description="axial binding residue" evidence="15">
    <location>
        <position position="66"/>
    </location>
    <ligand>
        <name>heme b</name>
        <dbReference type="ChEBI" id="CHEBI:60344"/>
        <label>2</label>
    </ligand>
    <ligandPart>
        <name>Fe</name>
        <dbReference type="ChEBI" id="CHEBI:18248"/>
    </ligandPart>
</feature>
<accession>A0A8J7P9M7</accession>
<keyword evidence="12" id="KW-0411">Iron-sulfur</keyword>
<feature type="transmembrane region" description="Helical" evidence="16">
    <location>
        <begin position="84"/>
        <end position="108"/>
    </location>
</feature>
<keyword evidence="3" id="KW-1003">Cell membrane</keyword>
<dbReference type="EMBL" id="JAFLCK010000034">
    <property type="protein sequence ID" value="MBN8662254.1"/>
    <property type="molecule type" value="Genomic_DNA"/>
</dbReference>
<evidence type="ECO:0000313" key="18">
    <source>
        <dbReference type="EMBL" id="MBN8662254.1"/>
    </source>
</evidence>
<evidence type="ECO:0000259" key="17">
    <source>
        <dbReference type="PROSITE" id="PS51296"/>
    </source>
</evidence>
<dbReference type="PANTHER" id="PTHR30598:SF3">
    <property type="entry name" value="RESPIRATORY NITRATE REDUCTASE 1 GAMMA CHAIN"/>
    <property type="match status" value="1"/>
</dbReference>
<dbReference type="InterPro" id="IPR036922">
    <property type="entry name" value="Rieske_2Fe-2S_sf"/>
</dbReference>
<keyword evidence="7" id="KW-0479">Metal-binding</keyword>
<comment type="subcellular location">
    <subcellularLocation>
        <location evidence="1">Cell membrane</location>
        <topology evidence="1">Multi-pass membrane protein</topology>
    </subcellularLocation>
</comment>
<dbReference type="GO" id="GO:0016705">
    <property type="term" value="F:oxidoreductase activity, acting on paired donors, with incorporation or reduction of molecular oxygen"/>
    <property type="evidence" value="ECO:0007669"/>
    <property type="project" value="UniProtKB-ARBA"/>
</dbReference>
<dbReference type="GO" id="GO:0004497">
    <property type="term" value="F:monooxygenase activity"/>
    <property type="evidence" value="ECO:0007669"/>
    <property type="project" value="UniProtKB-ARBA"/>
</dbReference>
<evidence type="ECO:0000256" key="9">
    <source>
        <dbReference type="ARBA" id="ARBA00022989"/>
    </source>
</evidence>
<evidence type="ECO:0000256" key="6">
    <source>
        <dbReference type="ARBA" id="ARBA00022714"/>
    </source>
</evidence>
<evidence type="ECO:0000256" key="10">
    <source>
        <dbReference type="ARBA" id="ARBA00023002"/>
    </source>
</evidence>
<evidence type="ECO:0000256" key="1">
    <source>
        <dbReference type="ARBA" id="ARBA00004651"/>
    </source>
</evidence>
<keyword evidence="10 18" id="KW-0560">Oxidoreductase</keyword>
<protein>
    <submittedName>
        <fullName evidence="18">Respiratory nitrate reductase subunit gamma</fullName>
        <ecNumber evidence="18">1.7.99.4</ecNumber>
    </submittedName>
</protein>
<dbReference type="GO" id="GO:0008940">
    <property type="term" value="F:nitrate reductase activity"/>
    <property type="evidence" value="ECO:0007669"/>
    <property type="project" value="InterPro"/>
</dbReference>
<keyword evidence="4 15" id="KW-0349">Heme</keyword>
<feature type="transmembrane region" description="Helical" evidence="16">
    <location>
        <begin position="47"/>
        <end position="72"/>
    </location>
</feature>
<keyword evidence="13" id="KW-0534">Nitrate assimilation</keyword>
<feature type="transmembrane region" description="Helical" evidence="16">
    <location>
        <begin position="186"/>
        <end position="205"/>
    </location>
</feature>
<dbReference type="GO" id="GO:0005886">
    <property type="term" value="C:plasma membrane"/>
    <property type="evidence" value="ECO:0007669"/>
    <property type="project" value="UniProtKB-SubCell"/>
</dbReference>
<evidence type="ECO:0000256" key="16">
    <source>
        <dbReference type="SAM" id="Phobius"/>
    </source>
</evidence>
<evidence type="ECO:0000256" key="12">
    <source>
        <dbReference type="ARBA" id="ARBA00023014"/>
    </source>
</evidence>
<dbReference type="InterPro" id="IPR017941">
    <property type="entry name" value="Rieske_2Fe-2S"/>
</dbReference>
<keyword evidence="8" id="KW-0249">Electron transport</keyword>
<evidence type="ECO:0000256" key="3">
    <source>
        <dbReference type="ARBA" id="ARBA00022475"/>
    </source>
</evidence>
<gene>
    <name evidence="18" type="primary">narI</name>
    <name evidence="18" type="ORF">J0M35_17930</name>
</gene>
<organism evidence="18 19">
    <name type="scientific">Candidatus Obscuribacter phosphatis</name>
    <dbReference type="NCBI Taxonomy" id="1906157"/>
    <lineage>
        <taxon>Bacteria</taxon>
        <taxon>Bacillati</taxon>
        <taxon>Candidatus Melainabacteria</taxon>
        <taxon>Candidatus Obscuribacterales</taxon>
        <taxon>Candidatus Obscuribacteraceae</taxon>
        <taxon>Candidatus Obscuribacter</taxon>
    </lineage>
</organism>
<evidence type="ECO:0000256" key="14">
    <source>
        <dbReference type="ARBA" id="ARBA00023136"/>
    </source>
</evidence>
<evidence type="ECO:0000313" key="19">
    <source>
        <dbReference type="Proteomes" id="UP000664277"/>
    </source>
</evidence>
<dbReference type="GO" id="GO:0042128">
    <property type="term" value="P:nitrate assimilation"/>
    <property type="evidence" value="ECO:0007669"/>
    <property type="project" value="UniProtKB-KW"/>
</dbReference>
<dbReference type="GO" id="GO:0019645">
    <property type="term" value="P:anaerobic electron transport chain"/>
    <property type="evidence" value="ECO:0007669"/>
    <property type="project" value="TreeGrafter"/>
</dbReference>
<dbReference type="GO" id="GO:0046872">
    <property type="term" value="F:metal ion binding"/>
    <property type="evidence" value="ECO:0007669"/>
    <property type="project" value="UniProtKB-KW"/>
</dbReference>
<keyword evidence="11 15" id="KW-0408">Iron</keyword>
<evidence type="ECO:0000256" key="2">
    <source>
        <dbReference type="ARBA" id="ARBA00022448"/>
    </source>
</evidence>
<dbReference type="GO" id="GO:0020037">
    <property type="term" value="F:heme binding"/>
    <property type="evidence" value="ECO:0007669"/>
    <property type="project" value="TreeGrafter"/>
</dbReference>
<feature type="transmembrane region" description="Helical" evidence="16">
    <location>
        <begin position="242"/>
        <end position="261"/>
    </location>
</feature>
<keyword evidence="9 16" id="KW-1133">Transmembrane helix</keyword>
<dbReference type="Pfam" id="PF00355">
    <property type="entry name" value="Rieske"/>
    <property type="match status" value="1"/>
</dbReference>
<dbReference type="AlphaFoldDB" id="A0A8J7P9M7"/>
<evidence type="ECO:0000256" key="4">
    <source>
        <dbReference type="ARBA" id="ARBA00022617"/>
    </source>
</evidence>
<evidence type="ECO:0000256" key="5">
    <source>
        <dbReference type="ARBA" id="ARBA00022692"/>
    </source>
</evidence>
<dbReference type="PANTHER" id="PTHR30598">
    <property type="entry name" value="NITRATE REDUCTASE PRIVATE CHAPERONE, REDOX ENZYME MATURATION PROTEIN REMP FAMILY"/>
    <property type="match status" value="1"/>
</dbReference>
<feature type="transmembrane region" description="Helical" evidence="16">
    <location>
        <begin position="6"/>
        <end position="26"/>
    </location>
</feature>
<reference evidence="18" key="1">
    <citation type="submission" date="2021-02" db="EMBL/GenBank/DDBJ databases">
        <title>Genome-Resolved Metagenomics of a Microbial Community Performing Photosynthetic Biological Nutrient Removal.</title>
        <authorList>
            <person name="Mcdaniel E.A."/>
        </authorList>
    </citation>
    <scope>NUCLEOTIDE SEQUENCE</scope>
    <source>
        <strain evidence="18">UWPOB_OBS1</strain>
    </source>
</reference>
<evidence type="ECO:0000256" key="8">
    <source>
        <dbReference type="ARBA" id="ARBA00022982"/>
    </source>
</evidence>
<dbReference type="InterPro" id="IPR051936">
    <property type="entry name" value="Heme-iron_electron_transfer"/>
</dbReference>
<dbReference type="InterPro" id="IPR036197">
    <property type="entry name" value="NarG-like_sf"/>
</dbReference>
<comment type="caution">
    <text evidence="18">The sequence shown here is derived from an EMBL/GenBank/DDBJ whole genome shotgun (WGS) entry which is preliminary data.</text>
</comment>
<dbReference type="Gene3D" id="2.102.10.10">
    <property type="entry name" value="Rieske [2Fe-2S] iron-sulphur domain"/>
    <property type="match status" value="1"/>
</dbReference>
<dbReference type="Proteomes" id="UP000664277">
    <property type="component" value="Unassembled WGS sequence"/>
</dbReference>
<feature type="binding site" description="axial binding residue" evidence="15">
    <location>
        <position position="56"/>
    </location>
    <ligand>
        <name>heme b</name>
        <dbReference type="ChEBI" id="CHEBI:60344"/>
        <label>1</label>
    </ligand>
    <ligandPart>
        <name>Fe</name>
        <dbReference type="ChEBI" id="CHEBI:18248"/>
    </ligandPart>
</feature>
<keyword evidence="5 16" id="KW-0812">Transmembrane</keyword>
<dbReference type="InterPro" id="IPR003816">
    <property type="entry name" value="Nitrate_red_gam"/>
</dbReference>
<sequence>MASFDNFIFVALPYLAVVVCLVGSIYRVKFMPTTYSSLSSQFLESRGLMWGSLPWHIGIIAIVLGHFLAFLFPGFWQLLVAHKPLLLVIETLGLGFSLLCLAGILVLFVRRTTSSRVQSVTSNMDLVVLVLLLVQVGLGIYTAVSHSWGSAWSLGTTCPYLLSLCAFSPQIDLVQDLPHAVKAHMVLAWILIGLIPFSRLIHMFAVPIEYLTRPWQNVVWLSGRRTESNPQVFQENAARRHFILGGLASLFGISLLSVGVFDKIFRFFFGPRLSAKEESDLMSVRLARLESTTSQRKLELERQENEYILIGSLAELSIDKGKYFIDYQMMPALAFLGKNDLPLLISAKCTHLGCTVSSEAKDGKVLCPCHISYFDIETGAPNADSPAKAPLPHLPWVVMDTRGRELASFDGKSLRGSIDSNKRLSARVYIPKENKV</sequence>
<keyword evidence="6" id="KW-0001">2Fe-2S</keyword>
<dbReference type="PROSITE" id="PS51296">
    <property type="entry name" value="RIESKE"/>
    <property type="match status" value="1"/>
</dbReference>
<evidence type="ECO:0000256" key="15">
    <source>
        <dbReference type="PIRSR" id="PIRSR603816-1"/>
    </source>
</evidence>
<dbReference type="SUPFAM" id="SSF50022">
    <property type="entry name" value="ISP domain"/>
    <property type="match status" value="1"/>
</dbReference>
<evidence type="ECO:0000256" key="11">
    <source>
        <dbReference type="ARBA" id="ARBA00023004"/>
    </source>
</evidence>
<keyword evidence="2" id="KW-0813">Transport</keyword>
<dbReference type="GO" id="GO:0051537">
    <property type="term" value="F:2 iron, 2 sulfur cluster binding"/>
    <property type="evidence" value="ECO:0007669"/>
    <property type="project" value="UniProtKB-KW"/>
</dbReference>
<dbReference type="SUPFAM" id="SSF103501">
    <property type="entry name" value="Respiratory nitrate reductase 1 gamma chain"/>
    <property type="match status" value="1"/>
</dbReference>
<keyword evidence="14 16" id="KW-0472">Membrane</keyword>
<evidence type="ECO:0000256" key="7">
    <source>
        <dbReference type="ARBA" id="ARBA00022723"/>
    </source>
</evidence>
<dbReference type="Pfam" id="PF02665">
    <property type="entry name" value="Nitrate_red_gam"/>
    <property type="match status" value="1"/>
</dbReference>
<evidence type="ECO:0000256" key="13">
    <source>
        <dbReference type="ARBA" id="ARBA00023063"/>
    </source>
</evidence>
<feature type="binding site" description="axial binding residue" evidence="15">
    <location>
        <position position="202"/>
    </location>
    <ligand>
        <name>heme b</name>
        <dbReference type="ChEBI" id="CHEBI:60344"/>
        <label>1</label>
    </ligand>
    <ligandPart>
        <name>Fe</name>
        <dbReference type="ChEBI" id="CHEBI:18248"/>
    </ligandPart>
</feature>
<dbReference type="InterPro" id="IPR023234">
    <property type="entry name" value="NarG-like_domain"/>
</dbReference>
<dbReference type="EC" id="1.7.99.4" evidence="18"/>
<dbReference type="GO" id="GO:0009055">
    <property type="term" value="F:electron transfer activity"/>
    <property type="evidence" value="ECO:0007669"/>
    <property type="project" value="TreeGrafter"/>
</dbReference>